<dbReference type="InterPro" id="IPR013324">
    <property type="entry name" value="RNA_pol_sigma_r3/r4-like"/>
</dbReference>
<organism evidence="7 8">
    <name type="scientific">Pseudomonas putida</name>
    <name type="common">Arthrobacter siderocapsulatus</name>
    <dbReference type="NCBI Taxonomy" id="303"/>
    <lineage>
        <taxon>Bacteria</taxon>
        <taxon>Pseudomonadati</taxon>
        <taxon>Pseudomonadota</taxon>
        <taxon>Gammaproteobacteria</taxon>
        <taxon>Pseudomonadales</taxon>
        <taxon>Pseudomonadaceae</taxon>
        <taxon>Pseudomonas</taxon>
    </lineage>
</organism>
<sequence>MSTTDASPATDFHALYVDHHGWLQGWLRRKLGCCASAADLTQDTFVRLLARHEPVQIRDSRAVLVTVARSVLSNHFRRQKLERAYLDVLASVPEQLMPSLEEQAILLQTLQELDRLMDGLEVPVRQAFLWSQLDGMAHAEIAERLGVSVTTVKRYIVKAGVQCCFAE</sequence>
<evidence type="ECO:0000256" key="4">
    <source>
        <dbReference type="ARBA" id="ARBA00023163"/>
    </source>
</evidence>
<comment type="similarity">
    <text evidence="1">Belongs to the sigma-70 factor family. ECF subfamily.</text>
</comment>
<dbReference type="FunFam" id="1.10.1740.10:FF:000009">
    <property type="entry name" value="RNA polymerase sigma factor"/>
    <property type="match status" value="1"/>
</dbReference>
<evidence type="ECO:0000256" key="3">
    <source>
        <dbReference type="ARBA" id="ARBA00023082"/>
    </source>
</evidence>
<evidence type="ECO:0000259" key="5">
    <source>
        <dbReference type="Pfam" id="PF04542"/>
    </source>
</evidence>
<evidence type="ECO:0000259" key="6">
    <source>
        <dbReference type="Pfam" id="PF08281"/>
    </source>
</evidence>
<dbReference type="EMBL" id="NFSB01000081">
    <property type="protein sequence ID" value="OUM30064.1"/>
    <property type="molecule type" value="Genomic_DNA"/>
</dbReference>
<dbReference type="GO" id="GO:0016987">
    <property type="term" value="F:sigma factor activity"/>
    <property type="evidence" value="ECO:0007669"/>
    <property type="project" value="UniProtKB-KW"/>
</dbReference>
<evidence type="ECO:0000313" key="7">
    <source>
        <dbReference type="EMBL" id="OUM30064.1"/>
    </source>
</evidence>
<feature type="domain" description="RNA polymerase sigma-70 region 2" evidence="5">
    <location>
        <begin position="15"/>
        <end position="80"/>
    </location>
</feature>
<dbReference type="Pfam" id="PF08281">
    <property type="entry name" value="Sigma70_r4_2"/>
    <property type="match status" value="1"/>
</dbReference>
<reference evidence="7 8" key="1">
    <citation type="submission" date="2017-05" db="EMBL/GenBank/DDBJ databases">
        <title>Whole genome sequence of Pseudomonas putida isolate 1312 commercialized as a biostimulant.</title>
        <authorList>
            <person name="Crovadore J."/>
            <person name="Blanc P."/>
            <person name="Chablais R."/>
            <person name="Cochard B."/>
            <person name="Grizard D."/>
            <person name="Lefort F."/>
        </authorList>
    </citation>
    <scope>NUCLEOTIDE SEQUENCE [LARGE SCALE GENOMIC DNA]</scope>
    <source>
        <strain evidence="7 8">1312</strain>
    </source>
</reference>
<dbReference type="InterPro" id="IPR013325">
    <property type="entry name" value="RNA_pol_sigma_r2"/>
</dbReference>
<keyword evidence="2" id="KW-0805">Transcription regulation</keyword>
<feature type="domain" description="RNA polymerase sigma factor 70 region 4 type 2" evidence="6">
    <location>
        <begin position="111"/>
        <end position="159"/>
    </location>
</feature>
<dbReference type="NCBIfam" id="TIGR02937">
    <property type="entry name" value="sigma70-ECF"/>
    <property type="match status" value="1"/>
</dbReference>
<dbReference type="NCBIfam" id="NF007232">
    <property type="entry name" value="PRK09651.1"/>
    <property type="match status" value="1"/>
</dbReference>
<dbReference type="InterPro" id="IPR013249">
    <property type="entry name" value="RNA_pol_sigma70_r4_t2"/>
</dbReference>
<dbReference type="InterPro" id="IPR039425">
    <property type="entry name" value="RNA_pol_sigma-70-like"/>
</dbReference>
<dbReference type="Gene3D" id="1.10.1740.10">
    <property type="match status" value="1"/>
</dbReference>
<evidence type="ECO:0000256" key="2">
    <source>
        <dbReference type="ARBA" id="ARBA00023015"/>
    </source>
</evidence>
<protein>
    <submittedName>
        <fullName evidence="7">RNA polymerase subunit sigma</fullName>
    </submittedName>
</protein>
<keyword evidence="3" id="KW-0731">Sigma factor</keyword>
<dbReference type="AlphaFoldDB" id="A0A1Y3KY81"/>
<dbReference type="InterPro" id="IPR014284">
    <property type="entry name" value="RNA_pol_sigma-70_dom"/>
</dbReference>
<proteinExistence type="inferred from homology"/>
<dbReference type="Proteomes" id="UP000196082">
    <property type="component" value="Unassembled WGS sequence"/>
</dbReference>
<dbReference type="SUPFAM" id="SSF88946">
    <property type="entry name" value="Sigma2 domain of RNA polymerase sigma factors"/>
    <property type="match status" value="1"/>
</dbReference>
<evidence type="ECO:0000256" key="1">
    <source>
        <dbReference type="ARBA" id="ARBA00010641"/>
    </source>
</evidence>
<dbReference type="NCBIfam" id="NF009180">
    <property type="entry name" value="PRK12528.1"/>
    <property type="match status" value="1"/>
</dbReference>
<dbReference type="PANTHER" id="PTHR43133">
    <property type="entry name" value="RNA POLYMERASE ECF-TYPE SIGMA FACTO"/>
    <property type="match status" value="1"/>
</dbReference>
<accession>A0A1Y3KY81</accession>
<comment type="caution">
    <text evidence="7">The sequence shown here is derived from an EMBL/GenBank/DDBJ whole genome shotgun (WGS) entry which is preliminary data.</text>
</comment>
<gene>
    <name evidence="7" type="ORF">B8W72_17600</name>
</gene>
<keyword evidence="4" id="KW-0804">Transcription</keyword>
<dbReference type="GO" id="GO:0006352">
    <property type="term" value="P:DNA-templated transcription initiation"/>
    <property type="evidence" value="ECO:0007669"/>
    <property type="project" value="InterPro"/>
</dbReference>
<dbReference type="RefSeq" id="WP_086977081.1">
    <property type="nucleotide sequence ID" value="NZ_NFSB01000081.1"/>
</dbReference>
<evidence type="ECO:0000313" key="8">
    <source>
        <dbReference type="Proteomes" id="UP000196082"/>
    </source>
</evidence>
<dbReference type="Pfam" id="PF04542">
    <property type="entry name" value="Sigma70_r2"/>
    <property type="match status" value="1"/>
</dbReference>
<dbReference type="SUPFAM" id="SSF88659">
    <property type="entry name" value="Sigma3 and sigma4 domains of RNA polymerase sigma factors"/>
    <property type="match status" value="1"/>
</dbReference>
<dbReference type="InterPro" id="IPR036388">
    <property type="entry name" value="WH-like_DNA-bd_sf"/>
</dbReference>
<dbReference type="GO" id="GO:0003677">
    <property type="term" value="F:DNA binding"/>
    <property type="evidence" value="ECO:0007669"/>
    <property type="project" value="InterPro"/>
</dbReference>
<name>A0A1Y3KY81_PSEPU</name>
<dbReference type="Gene3D" id="1.10.10.10">
    <property type="entry name" value="Winged helix-like DNA-binding domain superfamily/Winged helix DNA-binding domain"/>
    <property type="match status" value="1"/>
</dbReference>
<dbReference type="PANTHER" id="PTHR43133:SF63">
    <property type="entry name" value="RNA POLYMERASE SIGMA FACTOR FECI-RELATED"/>
    <property type="match status" value="1"/>
</dbReference>
<dbReference type="InterPro" id="IPR007627">
    <property type="entry name" value="RNA_pol_sigma70_r2"/>
</dbReference>